<dbReference type="AlphaFoldDB" id="A0ABD3FGV7"/>
<feature type="chain" id="PRO_5044807309" description="Crinkler effector protein N-terminal domain-containing protein" evidence="4">
    <location>
        <begin position="18"/>
        <end position="324"/>
    </location>
</feature>
<evidence type="ECO:0000256" key="2">
    <source>
        <dbReference type="ARBA" id="ARBA00004613"/>
    </source>
</evidence>
<dbReference type="Pfam" id="PF20147">
    <property type="entry name" value="Crinkler"/>
    <property type="match status" value="1"/>
</dbReference>
<dbReference type="EMBL" id="JBIMZQ010000021">
    <property type="protein sequence ID" value="KAL3665122.1"/>
    <property type="molecule type" value="Genomic_DNA"/>
</dbReference>
<keyword evidence="7" id="KW-1185">Reference proteome</keyword>
<name>A0ABD3FGV7_9STRA</name>
<protein>
    <recommendedName>
        <fullName evidence="5">Crinkler effector protein N-terminal domain-containing protein</fullName>
    </recommendedName>
</protein>
<evidence type="ECO:0000256" key="4">
    <source>
        <dbReference type="SAM" id="SignalP"/>
    </source>
</evidence>
<evidence type="ECO:0000256" key="3">
    <source>
        <dbReference type="ARBA" id="ARBA00022525"/>
    </source>
</evidence>
<comment type="subcellular location">
    <subcellularLocation>
        <location evidence="1">Host cell</location>
    </subcellularLocation>
    <subcellularLocation>
        <location evidence="2">Secreted</location>
    </subcellularLocation>
</comment>
<reference evidence="6 7" key="1">
    <citation type="submission" date="2024-09" db="EMBL/GenBank/DDBJ databases">
        <title>Genome sequencing and assembly of Phytophthora oleae, isolate VK10A, causative agent of rot of olive drupes.</title>
        <authorList>
            <person name="Conti Taguali S."/>
            <person name="Riolo M."/>
            <person name="La Spada F."/>
            <person name="Cacciola S.O."/>
            <person name="Dionisio G."/>
        </authorList>
    </citation>
    <scope>NUCLEOTIDE SEQUENCE [LARGE SCALE GENOMIC DNA]</scope>
    <source>
        <strain evidence="6 7">VK10A</strain>
    </source>
</reference>
<evidence type="ECO:0000313" key="7">
    <source>
        <dbReference type="Proteomes" id="UP001632037"/>
    </source>
</evidence>
<feature type="signal peptide" evidence="4">
    <location>
        <begin position="1"/>
        <end position="17"/>
    </location>
</feature>
<comment type="caution">
    <text evidence="6">The sequence shown here is derived from an EMBL/GenBank/DDBJ whole genome shotgun (WGS) entry which is preliminary data.</text>
</comment>
<gene>
    <name evidence="6" type="ORF">V7S43_009754</name>
</gene>
<dbReference type="GO" id="GO:0005576">
    <property type="term" value="C:extracellular region"/>
    <property type="evidence" value="ECO:0007669"/>
    <property type="project" value="UniProtKB-SubCell"/>
</dbReference>
<evidence type="ECO:0000313" key="6">
    <source>
        <dbReference type="EMBL" id="KAL3665122.1"/>
    </source>
</evidence>
<evidence type="ECO:0000259" key="5">
    <source>
        <dbReference type="Pfam" id="PF20147"/>
    </source>
</evidence>
<proteinExistence type="predicted"/>
<feature type="domain" description="Crinkler effector protein N-terminal" evidence="5">
    <location>
        <begin position="2"/>
        <end position="111"/>
    </location>
</feature>
<dbReference type="InterPro" id="IPR045379">
    <property type="entry name" value="Crinkler_N"/>
</dbReference>
<sequence>MVTVFCAIVGVAGSVFSVKIDENESVAGLEKAIKKENPNTFQCNAMDLQLFLTKKGNVWLREAHVKKGVSDTSGFKPLYAMKAKLKVVGLKDENDEEEEAEGENIVDVLVVNPQERSFQSFQPQHERFDHLLLILSSTFSFLLEFIGHCYSSERHHYRERVHSVIYSCDRLVKTKPQVLVARVLATRKPSSVSFSDYFKSVYNCELEKFWDFPCDRVILIDEAQLIYDDDYLWLGLLKNTYERRFPGPRIVLFSSYGGGQHECSGMDFAIDRCDTFGLTGSDTKFELKLSRAELDEMIGDSVFAKVGDLVWNLSWLILGLRTLS</sequence>
<accession>A0ABD3FGV7</accession>
<evidence type="ECO:0000256" key="1">
    <source>
        <dbReference type="ARBA" id="ARBA00004340"/>
    </source>
</evidence>
<dbReference type="GO" id="GO:0043657">
    <property type="term" value="C:host cell"/>
    <property type="evidence" value="ECO:0007669"/>
    <property type="project" value="UniProtKB-SubCell"/>
</dbReference>
<keyword evidence="4" id="KW-0732">Signal</keyword>
<organism evidence="6 7">
    <name type="scientific">Phytophthora oleae</name>
    <dbReference type="NCBI Taxonomy" id="2107226"/>
    <lineage>
        <taxon>Eukaryota</taxon>
        <taxon>Sar</taxon>
        <taxon>Stramenopiles</taxon>
        <taxon>Oomycota</taxon>
        <taxon>Peronosporomycetes</taxon>
        <taxon>Peronosporales</taxon>
        <taxon>Peronosporaceae</taxon>
        <taxon>Phytophthora</taxon>
    </lineage>
</organism>
<dbReference type="Proteomes" id="UP001632037">
    <property type="component" value="Unassembled WGS sequence"/>
</dbReference>
<keyword evidence="3" id="KW-0964">Secreted</keyword>